<evidence type="ECO:0000256" key="2">
    <source>
        <dbReference type="ARBA" id="ARBA00007163"/>
    </source>
</evidence>
<feature type="transmembrane region" description="Helical" evidence="9">
    <location>
        <begin position="227"/>
        <end position="249"/>
    </location>
</feature>
<gene>
    <name evidence="11" type="ORF">H4R34_005008</name>
</gene>
<dbReference type="CDD" id="cd14686">
    <property type="entry name" value="bZIP"/>
    <property type="match status" value="1"/>
</dbReference>
<comment type="caution">
    <text evidence="11">The sequence shown here is derived from an EMBL/GenBank/DDBJ whole genome shotgun (WGS) entry which is preliminary data.</text>
</comment>
<dbReference type="PANTHER" id="PTHR46714:SF6">
    <property type="entry name" value="TRANSCRIPTIONAL ACTIVATOR HAC1"/>
    <property type="match status" value="1"/>
</dbReference>
<keyword evidence="6" id="KW-0834">Unfolded protein response</keyword>
<dbReference type="GO" id="GO:0045944">
    <property type="term" value="P:positive regulation of transcription by RNA polymerase II"/>
    <property type="evidence" value="ECO:0007669"/>
    <property type="project" value="InterPro"/>
</dbReference>
<dbReference type="GO" id="GO:0005634">
    <property type="term" value="C:nucleus"/>
    <property type="evidence" value="ECO:0007669"/>
    <property type="project" value="UniProtKB-SubCell"/>
</dbReference>
<dbReference type="Gene3D" id="1.20.5.170">
    <property type="match status" value="1"/>
</dbReference>
<dbReference type="SMART" id="SM00338">
    <property type="entry name" value="BRLZ"/>
    <property type="match status" value="1"/>
</dbReference>
<evidence type="ECO:0000256" key="4">
    <source>
        <dbReference type="ARBA" id="ARBA00023125"/>
    </source>
</evidence>
<evidence type="ECO:0000256" key="9">
    <source>
        <dbReference type="SAM" id="Phobius"/>
    </source>
</evidence>
<evidence type="ECO:0000256" key="6">
    <source>
        <dbReference type="ARBA" id="ARBA00023230"/>
    </source>
</evidence>
<protein>
    <recommendedName>
        <fullName evidence="10">BZIP domain-containing protein</fullName>
    </recommendedName>
</protein>
<dbReference type="InterPro" id="IPR046347">
    <property type="entry name" value="bZIP_sf"/>
</dbReference>
<dbReference type="PROSITE" id="PS00036">
    <property type="entry name" value="BZIP_BASIC"/>
    <property type="match status" value="1"/>
</dbReference>
<feature type="compositionally biased region" description="Polar residues" evidence="8">
    <location>
        <begin position="68"/>
        <end position="84"/>
    </location>
</feature>
<evidence type="ECO:0000256" key="5">
    <source>
        <dbReference type="ARBA" id="ARBA00023163"/>
    </source>
</evidence>
<evidence type="ECO:0000313" key="11">
    <source>
        <dbReference type="EMBL" id="KAJ1973627.1"/>
    </source>
</evidence>
<keyword evidence="5" id="KW-0804">Transcription</keyword>
<evidence type="ECO:0000313" key="12">
    <source>
        <dbReference type="Proteomes" id="UP001151582"/>
    </source>
</evidence>
<keyword evidence="3" id="KW-0805">Transcription regulation</keyword>
<keyword evidence="9" id="KW-0472">Membrane</keyword>
<dbReference type="InterPro" id="IPR044280">
    <property type="entry name" value="Hac1/HY5"/>
</dbReference>
<evidence type="ECO:0000256" key="3">
    <source>
        <dbReference type="ARBA" id="ARBA00023015"/>
    </source>
</evidence>
<keyword evidence="7" id="KW-0539">Nucleus</keyword>
<feature type="non-terminal residue" evidence="11">
    <location>
        <position position="1"/>
    </location>
</feature>
<evidence type="ECO:0000256" key="8">
    <source>
        <dbReference type="SAM" id="MobiDB-lite"/>
    </source>
</evidence>
<evidence type="ECO:0000256" key="7">
    <source>
        <dbReference type="ARBA" id="ARBA00023242"/>
    </source>
</evidence>
<keyword evidence="12" id="KW-1185">Reference proteome</keyword>
<dbReference type="Pfam" id="PF00170">
    <property type="entry name" value="bZIP_1"/>
    <property type="match status" value="1"/>
</dbReference>
<sequence length="351" mass="39365">RKERSQRNRDAAQQSRERKKQHLANLESRNEQLENENAALRQRMTDMEQQNAALMAQVAALTQQLQQPNSSPVSATVPSISGNVRSPELAPSSDFAEAMDVTSNDLESTQSNGFVKSAVLVKSGTSLVPDSRQQKPLPLNSQSRWTLTSPTSTSPCWTNATSTPFSSCYTVRSSPPRPTPLTRRPSMMAANILPLLWNFRLFLAFFLPRFLKLVPKHTFHSFPISTVISFCSLRLVAMGMVSATMLGLAHRFEHWDQWKAKGTLPRLDQPLAWQPLPSSPFALTSKVSLECRQLVLRLYRSSSFRHSLEQLMALFAPPNTGGSISDWMANTHRFYKTDAAYLRAKPPSSYL</sequence>
<keyword evidence="9" id="KW-1133">Transmembrane helix</keyword>
<organism evidence="11 12">
    <name type="scientific">Dimargaris verticillata</name>
    <dbReference type="NCBI Taxonomy" id="2761393"/>
    <lineage>
        <taxon>Eukaryota</taxon>
        <taxon>Fungi</taxon>
        <taxon>Fungi incertae sedis</taxon>
        <taxon>Zoopagomycota</taxon>
        <taxon>Kickxellomycotina</taxon>
        <taxon>Dimargaritomycetes</taxon>
        <taxon>Dimargaritales</taxon>
        <taxon>Dimargaritaceae</taxon>
        <taxon>Dimargaris</taxon>
    </lineage>
</organism>
<name>A0A9W8E7J7_9FUNG</name>
<dbReference type="SUPFAM" id="SSF57959">
    <property type="entry name" value="Leucine zipper domain"/>
    <property type="match status" value="1"/>
</dbReference>
<keyword evidence="4" id="KW-0238">DNA-binding</keyword>
<feature type="compositionally biased region" description="Basic and acidic residues" evidence="8">
    <location>
        <begin position="1"/>
        <end position="10"/>
    </location>
</feature>
<dbReference type="GO" id="GO:0003677">
    <property type="term" value="F:DNA binding"/>
    <property type="evidence" value="ECO:0007669"/>
    <property type="project" value="UniProtKB-KW"/>
</dbReference>
<feature type="transmembrane region" description="Helical" evidence="9">
    <location>
        <begin position="187"/>
        <end position="207"/>
    </location>
</feature>
<dbReference type="AlphaFoldDB" id="A0A9W8E7J7"/>
<dbReference type="GO" id="GO:0000981">
    <property type="term" value="F:DNA-binding transcription factor activity, RNA polymerase II-specific"/>
    <property type="evidence" value="ECO:0007669"/>
    <property type="project" value="InterPro"/>
</dbReference>
<keyword evidence="9" id="KW-0812">Transmembrane</keyword>
<dbReference type="PROSITE" id="PS50217">
    <property type="entry name" value="BZIP"/>
    <property type="match status" value="1"/>
</dbReference>
<dbReference type="PANTHER" id="PTHR46714">
    <property type="entry name" value="TRANSCRIPTIONAL ACTIVATOR HAC1"/>
    <property type="match status" value="1"/>
</dbReference>
<dbReference type="InterPro" id="IPR004827">
    <property type="entry name" value="bZIP"/>
</dbReference>
<feature type="region of interest" description="Disordered" evidence="8">
    <location>
        <begin position="1"/>
        <end position="28"/>
    </location>
</feature>
<comment type="similarity">
    <text evidence="2">Belongs to the bZIP family.</text>
</comment>
<comment type="subcellular location">
    <subcellularLocation>
        <location evidence="1">Nucleus</location>
    </subcellularLocation>
</comment>
<accession>A0A9W8E7J7</accession>
<evidence type="ECO:0000259" key="10">
    <source>
        <dbReference type="PROSITE" id="PS50217"/>
    </source>
</evidence>
<dbReference type="EMBL" id="JANBQB010000787">
    <property type="protein sequence ID" value="KAJ1973627.1"/>
    <property type="molecule type" value="Genomic_DNA"/>
</dbReference>
<feature type="domain" description="BZIP" evidence="10">
    <location>
        <begin position="1"/>
        <end position="61"/>
    </location>
</feature>
<proteinExistence type="inferred from homology"/>
<dbReference type="OrthoDB" id="674948at2759"/>
<reference evidence="11" key="1">
    <citation type="submission" date="2022-07" db="EMBL/GenBank/DDBJ databases">
        <title>Phylogenomic reconstructions and comparative analyses of Kickxellomycotina fungi.</title>
        <authorList>
            <person name="Reynolds N.K."/>
            <person name="Stajich J.E."/>
            <person name="Barry K."/>
            <person name="Grigoriev I.V."/>
            <person name="Crous P."/>
            <person name="Smith M.E."/>
        </authorList>
    </citation>
    <scope>NUCLEOTIDE SEQUENCE</scope>
    <source>
        <strain evidence="11">RSA 567</strain>
    </source>
</reference>
<evidence type="ECO:0000256" key="1">
    <source>
        <dbReference type="ARBA" id="ARBA00004123"/>
    </source>
</evidence>
<dbReference type="Proteomes" id="UP001151582">
    <property type="component" value="Unassembled WGS sequence"/>
</dbReference>
<feature type="region of interest" description="Disordered" evidence="8">
    <location>
        <begin position="67"/>
        <end position="94"/>
    </location>
</feature>
<dbReference type="GO" id="GO:0006986">
    <property type="term" value="P:response to unfolded protein"/>
    <property type="evidence" value="ECO:0007669"/>
    <property type="project" value="UniProtKB-KW"/>
</dbReference>